<dbReference type="GO" id="GO:0043066">
    <property type="term" value="P:negative regulation of apoptotic process"/>
    <property type="evidence" value="ECO:0007669"/>
    <property type="project" value="TreeGrafter"/>
</dbReference>
<dbReference type="HOGENOM" id="CLU_175758_0_0_1"/>
<dbReference type="CDD" id="cd14361">
    <property type="entry name" value="UBA_HYPK"/>
    <property type="match status" value="1"/>
</dbReference>
<sequence>MQTGNLYNGREPEIIGQFSDGSSYSKAKLEASLRELVGDRKPSVKSLKGQVAVKKDDVDFIVKEFEIPATQAEKVLSENGGDLEKTLRALVAS</sequence>
<protein>
    <recommendedName>
        <fullName evidence="1">Nascent polypeptide-associated complex subunit alpha-like UBA domain-containing protein</fullName>
    </recommendedName>
</protein>
<dbReference type="GO" id="GO:0050821">
    <property type="term" value="P:protein stabilization"/>
    <property type="evidence" value="ECO:0007669"/>
    <property type="project" value="TreeGrafter"/>
</dbReference>
<dbReference type="InParanoid" id="A0A0D0DMR7"/>
<evidence type="ECO:0000259" key="1">
    <source>
        <dbReference type="Pfam" id="PF19026"/>
    </source>
</evidence>
<evidence type="ECO:0000313" key="2">
    <source>
        <dbReference type="EMBL" id="KIL00088.1"/>
    </source>
</evidence>
<dbReference type="OrthoDB" id="285219at2759"/>
<dbReference type="Pfam" id="PF19026">
    <property type="entry name" value="UBA_HYPK"/>
    <property type="match status" value="1"/>
</dbReference>
<proteinExistence type="predicted"/>
<dbReference type="STRING" id="930991.A0A0D0DMR7"/>
<evidence type="ECO:0000313" key="3">
    <source>
        <dbReference type="Proteomes" id="UP000054538"/>
    </source>
</evidence>
<dbReference type="InterPro" id="IPR052617">
    <property type="entry name" value="Huntingtin-int_K"/>
</dbReference>
<dbReference type="EMBL" id="KN824842">
    <property type="protein sequence ID" value="KIL00088.1"/>
    <property type="molecule type" value="Genomic_DNA"/>
</dbReference>
<feature type="domain" description="Nascent polypeptide-associated complex subunit alpha-like UBA" evidence="1">
    <location>
        <begin position="51"/>
        <end position="91"/>
    </location>
</feature>
<dbReference type="PANTHER" id="PTHR31184:SF2">
    <property type="entry name" value="HUNTINGTIN-INTERACTING PROTEIN K"/>
    <property type="match status" value="1"/>
</dbReference>
<dbReference type="InterPro" id="IPR038922">
    <property type="entry name" value="HYPK_UBA"/>
</dbReference>
<dbReference type="AlphaFoldDB" id="A0A0D0DMR7"/>
<dbReference type="InterPro" id="IPR044034">
    <property type="entry name" value="NAC-like_UBA"/>
</dbReference>
<accession>A0A0D0DMR7</accession>
<organism evidence="2 3">
    <name type="scientific">Paxillus rubicundulus Ve08.2h10</name>
    <dbReference type="NCBI Taxonomy" id="930991"/>
    <lineage>
        <taxon>Eukaryota</taxon>
        <taxon>Fungi</taxon>
        <taxon>Dikarya</taxon>
        <taxon>Basidiomycota</taxon>
        <taxon>Agaricomycotina</taxon>
        <taxon>Agaricomycetes</taxon>
        <taxon>Agaricomycetidae</taxon>
        <taxon>Boletales</taxon>
        <taxon>Paxilineae</taxon>
        <taxon>Paxillaceae</taxon>
        <taxon>Paxillus</taxon>
    </lineage>
</organism>
<reference evidence="2 3" key="1">
    <citation type="submission" date="2014-04" db="EMBL/GenBank/DDBJ databases">
        <authorList>
            <consortium name="DOE Joint Genome Institute"/>
            <person name="Kuo A."/>
            <person name="Kohler A."/>
            <person name="Jargeat P."/>
            <person name="Nagy L.G."/>
            <person name="Floudas D."/>
            <person name="Copeland A."/>
            <person name="Barry K.W."/>
            <person name="Cichocki N."/>
            <person name="Veneault-Fourrey C."/>
            <person name="LaButti K."/>
            <person name="Lindquist E.A."/>
            <person name="Lipzen A."/>
            <person name="Lundell T."/>
            <person name="Morin E."/>
            <person name="Murat C."/>
            <person name="Sun H."/>
            <person name="Tunlid A."/>
            <person name="Henrissat B."/>
            <person name="Grigoriev I.V."/>
            <person name="Hibbett D.S."/>
            <person name="Martin F."/>
            <person name="Nordberg H.P."/>
            <person name="Cantor M.N."/>
            <person name="Hua S.X."/>
        </authorList>
    </citation>
    <scope>NUCLEOTIDE SEQUENCE [LARGE SCALE GENOMIC DNA]</scope>
    <source>
        <strain evidence="2 3">Ve08.2h10</strain>
    </source>
</reference>
<reference evidence="3" key="2">
    <citation type="submission" date="2015-01" db="EMBL/GenBank/DDBJ databases">
        <title>Evolutionary Origins and Diversification of the Mycorrhizal Mutualists.</title>
        <authorList>
            <consortium name="DOE Joint Genome Institute"/>
            <consortium name="Mycorrhizal Genomics Consortium"/>
            <person name="Kohler A."/>
            <person name="Kuo A."/>
            <person name="Nagy L.G."/>
            <person name="Floudas D."/>
            <person name="Copeland A."/>
            <person name="Barry K.W."/>
            <person name="Cichocki N."/>
            <person name="Veneault-Fourrey C."/>
            <person name="LaButti K."/>
            <person name="Lindquist E.A."/>
            <person name="Lipzen A."/>
            <person name="Lundell T."/>
            <person name="Morin E."/>
            <person name="Murat C."/>
            <person name="Riley R."/>
            <person name="Ohm R."/>
            <person name="Sun H."/>
            <person name="Tunlid A."/>
            <person name="Henrissat B."/>
            <person name="Grigoriev I.V."/>
            <person name="Hibbett D.S."/>
            <person name="Martin F."/>
        </authorList>
    </citation>
    <scope>NUCLEOTIDE SEQUENCE [LARGE SCALE GENOMIC DNA]</scope>
    <source>
        <strain evidence="3">Ve08.2h10</strain>
    </source>
</reference>
<gene>
    <name evidence="2" type="ORF">PAXRUDRAFT_822035</name>
</gene>
<dbReference type="Proteomes" id="UP000054538">
    <property type="component" value="Unassembled WGS sequence"/>
</dbReference>
<dbReference type="PANTHER" id="PTHR31184">
    <property type="entry name" value="HUNTINGTIN-INTERACTING PROTEIN K FAMILY MEMBER"/>
    <property type="match status" value="1"/>
</dbReference>
<name>A0A0D0DMR7_9AGAM</name>
<keyword evidence="3" id="KW-1185">Reference proteome</keyword>